<evidence type="ECO:0000313" key="2">
    <source>
        <dbReference type="Proteomes" id="UP001596333"/>
    </source>
</evidence>
<evidence type="ECO:0000313" key="1">
    <source>
        <dbReference type="EMBL" id="MFC6887891.1"/>
    </source>
</evidence>
<keyword evidence="2" id="KW-1185">Reference proteome</keyword>
<reference evidence="1 2" key="1">
    <citation type="journal article" date="2019" name="Int. J. Syst. Evol. Microbiol.">
        <title>The Global Catalogue of Microorganisms (GCM) 10K type strain sequencing project: providing services to taxonomists for standard genome sequencing and annotation.</title>
        <authorList>
            <consortium name="The Broad Institute Genomics Platform"/>
            <consortium name="The Broad Institute Genome Sequencing Center for Infectious Disease"/>
            <person name="Wu L."/>
            <person name="Ma J."/>
        </authorList>
    </citation>
    <scope>NUCLEOTIDE SEQUENCE [LARGE SCALE GENOMIC DNA]</scope>
    <source>
        <strain evidence="1 2">Y73</strain>
    </source>
</reference>
<name>A0ABD5ULX6_9EURY</name>
<dbReference type="AlphaFoldDB" id="A0ABD5ULX6"/>
<proteinExistence type="predicted"/>
<protein>
    <recommendedName>
        <fullName evidence="3">Small CPxCG-related zinc finger protein</fullName>
    </recommendedName>
</protein>
<sequence length="70" mass="7583">MANSAPTTPASPDTHRERVIQRARLEAASRHDRCDALDLQAGTSDVSGDELVYCGRCGQLLLRWGGDDAE</sequence>
<gene>
    <name evidence="1" type="ORF">ACFQEY_02310</name>
</gene>
<accession>A0ABD5ULX6</accession>
<evidence type="ECO:0008006" key="3">
    <source>
        <dbReference type="Google" id="ProtNLM"/>
    </source>
</evidence>
<dbReference type="EMBL" id="JBHSXI010000001">
    <property type="protein sequence ID" value="MFC6887891.1"/>
    <property type="molecule type" value="Genomic_DNA"/>
</dbReference>
<comment type="caution">
    <text evidence="1">The sequence shown here is derived from an EMBL/GenBank/DDBJ whole genome shotgun (WGS) entry which is preliminary data.</text>
</comment>
<organism evidence="1 2">
    <name type="scientific">Halorubrum trueperi</name>
    <dbReference type="NCBI Taxonomy" id="2004704"/>
    <lineage>
        <taxon>Archaea</taxon>
        <taxon>Methanobacteriati</taxon>
        <taxon>Methanobacteriota</taxon>
        <taxon>Stenosarchaea group</taxon>
        <taxon>Halobacteria</taxon>
        <taxon>Halobacteriales</taxon>
        <taxon>Haloferacaceae</taxon>
        <taxon>Halorubrum</taxon>
    </lineage>
</organism>
<dbReference type="Proteomes" id="UP001596333">
    <property type="component" value="Unassembled WGS sequence"/>
</dbReference>
<dbReference type="RefSeq" id="WP_379764398.1">
    <property type="nucleotide sequence ID" value="NZ_JBHSXI010000001.1"/>
</dbReference>